<keyword evidence="1" id="KW-0472">Membrane</keyword>
<sequence>MVTAETILRAILRLFGQLTTDTNPSLSHRIRGLLIIALSVLNFLYEVVNIQNNVALKLHNGRTYVYKIAEAVNVSQYPMKTVTTMVILVTFWWKSPTIVNLMRTVSENRRLDESKMLWKKRETIISNRISGMILVTFTVNLVMMVCYRTLRIRSAEISPGQWPVAAFIPWVEINIMQEHIITFFLRNTTESVKLFCCGYLAVILYKFKTGLAADCRYFLEAPTGMDPLHQVDVQLAWNAREEALTVARLLQKKLGSFLAFILLADVVCLHATFGDFLFLTTYVTYIRNIASILMYFVSVGCLARGLIGLMDKDREAQELVEKLQSGLSHGTAGTTTDGAPRDWKEEGVKVHRGCKGDKIDLLRMLTAMKKHCFGIRKAAPVVPVFEYVTRSRMLNAAALLFTFTCFMLDQYGQNGPDSLEVPIQNSVLHSTTSTVASA</sequence>
<proteinExistence type="predicted"/>
<feature type="transmembrane region" description="Helical" evidence="1">
    <location>
        <begin position="129"/>
        <end position="150"/>
    </location>
</feature>
<gene>
    <name evidence="2" type="ORF">BV898_01402</name>
</gene>
<keyword evidence="1" id="KW-1133">Transmembrane helix</keyword>
<reference evidence="3" key="1">
    <citation type="submission" date="2017-01" db="EMBL/GenBank/DDBJ databases">
        <title>Comparative genomics of anhydrobiosis in the tardigrade Hypsibius dujardini.</title>
        <authorList>
            <person name="Yoshida Y."/>
            <person name="Koutsovoulos G."/>
            <person name="Laetsch D."/>
            <person name="Stevens L."/>
            <person name="Kumar S."/>
            <person name="Horikawa D."/>
            <person name="Ishino K."/>
            <person name="Komine S."/>
            <person name="Tomita M."/>
            <person name="Blaxter M."/>
            <person name="Arakawa K."/>
        </authorList>
    </citation>
    <scope>NUCLEOTIDE SEQUENCE [LARGE SCALE GENOMIC DNA]</scope>
    <source>
        <strain evidence="3">Z151</strain>
    </source>
</reference>
<feature type="transmembrane region" description="Helical" evidence="1">
    <location>
        <begin position="30"/>
        <end position="48"/>
    </location>
</feature>
<evidence type="ECO:0000256" key="1">
    <source>
        <dbReference type="SAM" id="Phobius"/>
    </source>
</evidence>
<dbReference type="AlphaFoldDB" id="A0A1W0XBV6"/>
<dbReference type="Proteomes" id="UP000192578">
    <property type="component" value="Unassembled WGS sequence"/>
</dbReference>
<name>A0A1W0XBV6_HYPEX</name>
<protein>
    <recommendedName>
        <fullName evidence="4">Gustatory receptor</fullName>
    </recommendedName>
</protein>
<comment type="caution">
    <text evidence="2">The sequence shown here is derived from an EMBL/GenBank/DDBJ whole genome shotgun (WGS) entry which is preliminary data.</text>
</comment>
<keyword evidence="3" id="KW-1185">Reference proteome</keyword>
<accession>A0A1W0XBV6</accession>
<evidence type="ECO:0000313" key="3">
    <source>
        <dbReference type="Proteomes" id="UP000192578"/>
    </source>
</evidence>
<evidence type="ECO:0000313" key="2">
    <source>
        <dbReference type="EMBL" id="OQV24812.1"/>
    </source>
</evidence>
<keyword evidence="1" id="KW-0812">Transmembrane</keyword>
<evidence type="ECO:0008006" key="4">
    <source>
        <dbReference type="Google" id="ProtNLM"/>
    </source>
</evidence>
<feature type="transmembrane region" description="Helical" evidence="1">
    <location>
        <begin position="257"/>
        <end position="279"/>
    </location>
</feature>
<organism evidence="2 3">
    <name type="scientific">Hypsibius exemplaris</name>
    <name type="common">Freshwater tardigrade</name>
    <dbReference type="NCBI Taxonomy" id="2072580"/>
    <lineage>
        <taxon>Eukaryota</taxon>
        <taxon>Metazoa</taxon>
        <taxon>Ecdysozoa</taxon>
        <taxon>Tardigrada</taxon>
        <taxon>Eutardigrada</taxon>
        <taxon>Parachela</taxon>
        <taxon>Hypsibioidea</taxon>
        <taxon>Hypsibiidae</taxon>
        <taxon>Hypsibius</taxon>
    </lineage>
</organism>
<dbReference type="EMBL" id="MTYJ01000005">
    <property type="protein sequence ID" value="OQV24812.1"/>
    <property type="molecule type" value="Genomic_DNA"/>
</dbReference>
<feature type="transmembrane region" description="Helical" evidence="1">
    <location>
        <begin position="285"/>
        <end position="307"/>
    </location>
</feature>